<evidence type="ECO:0000256" key="5">
    <source>
        <dbReference type="ARBA" id="ARBA00023136"/>
    </source>
</evidence>
<evidence type="ECO:0000256" key="3">
    <source>
        <dbReference type="ARBA" id="ARBA00022692"/>
    </source>
</evidence>
<dbReference type="Gene3D" id="1.20.1250.20">
    <property type="entry name" value="MFS general substrate transporter like domains"/>
    <property type="match status" value="1"/>
</dbReference>
<sequence length="473" mass="52813">MPPNSNLKFEDDKIRTIGPETPLIKKGVEKDNDKIPLFKHKYLKQTILLYIIFFIWVMSTFLYGVIIPNMLVDYVAYKFPSFNFDDQQSKAAYYKSYSDALPNLTMFIFGPLVGVLSDSSIMDMASCFISMYTHNLAYYYVFHTLGGINVVMQPAVFSYIADIFDEDHVPILYSFAGASLGIGVVIGPLIFVFISSLGSQFIPLYVTGGLMSLCFIGIPFLPESLEIAKENNRIQETISTFNPFKLIYNLLKSSGYIFWVVLVFASINYTGQDLINDYYLFASLLYDWGPTQNGYYLAALGTTIVIWGAFVIPLLLKYLSQRRVITIGYCCSLLAHVMFVFAGIKVKYNFVIFLVGSIFVGFVPNNMNIIQAVISGCTPANLQGSVLTGANAIAGLANFVGSIAANDILMYFSSPNAPIFFPPAIFLINGVVVLITLISTILIWRAYKNPPTTKSLNNEKDQKQIQDLENTIN</sequence>
<feature type="transmembrane region" description="Helical" evidence="6">
    <location>
        <begin position="100"/>
        <end position="117"/>
    </location>
</feature>
<accession>Q551J6</accession>
<dbReference type="KEGG" id="ddi:DDB_G0276429"/>
<comment type="caution">
    <text evidence="7">The sequence shown here is derived from an EMBL/GenBank/DDBJ whole genome shotgun (WGS) entry which is preliminary data.</text>
</comment>
<dbReference type="OMA" id="YYVLHTI"/>
<keyword evidence="5 6" id="KW-0472">Membrane</keyword>
<feature type="transmembrane region" description="Helical" evidence="6">
    <location>
        <begin position="172"/>
        <end position="195"/>
    </location>
</feature>
<comment type="subcellular location">
    <subcellularLocation>
        <location evidence="1">Membrane</location>
        <topology evidence="1">Multi-pass membrane protein</topology>
    </subcellularLocation>
</comment>
<dbReference type="PANTHER" id="PTHR23504:SF31">
    <property type="entry name" value="MAJOR FACILITATOR SUPERFAMILY DOMAIN-CONTAINING PROTEIN 10"/>
    <property type="match status" value="1"/>
</dbReference>
<dbReference type="AlphaFoldDB" id="Q869U5"/>
<dbReference type="InterPro" id="IPR011701">
    <property type="entry name" value="MFS"/>
</dbReference>
<dbReference type="Pfam" id="PF07690">
    <property type="entry name" value="MFS_1"/>
    <property type="match status" value="1"/>
</dbReference>
<evidence type="ECO:0000256" key="1">
    <source>
        <dbReference type="ARBA" id="ARBA00004141"/>
    </source>
</evidence>
<evidence type="ECO:0000313" key="8">
    <source>
        <dbReference type="Proteomes" id="UP000002195"/>
    </source>
</evidence>
<feature type="transmembrane region" description="Helical" evidence="6">
    <location>
        <begin position="424"/>
        <end position="444"/>
    </location>
</feature>
<dbReference type="PANTHER" id="PTHR23504">
    <property type="entry name" value="MAJOR FACILITATOR SUPERFAMILY DOMAIN-CONTAINING PROTEIN 10"/>
    <property type="match status" value="1"/>
</dbReference>
<reference evidence="7 8" key="1">
    <citation type="journal article" date="2005" name="Nature">
        <title>The genome of the social amoeba Dictyostelium discoideum.</title>
        <authorList>
            <consortium name="The Dictyostelium discoideum Sequencing Consortium"/>
            <person name="Eichinger L."/>
            <person name="Pachebat J.A."/>
            <person name="Glockner G."/>
            <person name="Rajandream M.A."/>
            <person name="Sucgang R."/>
            <person name="Berriman M."/>
            <person name="Song J."/>
            <person name="Olsen R."/>
            <person name="Szafranski K."/>
            <person name="Xu Q."/>
            <person name="Tunggal B."/>
            <person name="Kummerfeld S."/>
            <person name="Madera M."/>
            <person name="Konfortov B.A."/>
            <person name="Rivero F."/>
            <person name="Bankier A.T."/>
            <person name="Lehmann R."/>
            <person name="Hamlin N."/>
            <person name="Davies R."/>
            <person name="Gaudet P."/>
            <person name="Fey P."/>
            <person name="Pilcher K."/>
            <person name="Chen G."/>
            <person name="Saunders D."/>
            <person name="Sodergren E."/>
            <person name="Davis P."/>
            <person name="Kerhornou A."/>
            <person name="Nie X."/>
            <person name="Hall N."/>
            <person name="Anjard C."/>
            <person name="Hemphill L."/>
            <person name="Bason N."/>
            <person name="Farbrother P."/>
            <person name="Desany B."/>
            <person name="Just E."/>
            <person name="Morio T."/>
            <person name="Rost R."/>
            <person name="Churcher C."/>
            <person name="Cooper J."/>
            <person name="Haydock S."/>
            <person name="van Driessche N."/>
            <person name="Cronin A."/>
            <person name="Goodhead I."/>
            <person name="Muzny D."/>
            <person name="Mourier T."/>
            <person name="Pain A."/>
            <person name="Lu M."/>
            <person name="Harper D."/>
            <person name="Lindsay R."/>
            <person name="Hauser H."/>
            <person name="James K."/>
            <person name="Quiles M."/>
            <person name="Madan Babu M."/>
            <person name="Saito T."/>
            <person name="Buchrieser C."/>
            <person name="Wardroper A."/>
            <person name="Felder M."/>
            <person name="Thangavelu M."/>
            <person name="Johnson D."/>
            <person name="Knights A."/>
            <person name="Loulseged H."/>
            <person name="Mungall K."/>
            <person name="Oliver K."/>
            <person name="Price C."/>
            <person name="Quail M.A."/>
            <person name="Urushihara H."/>
            <person name="Hernandez J."/>
            <person name="Rabbinowitsch E."/>
            <person name="Steffen D."/>
            <person name="Sanders M."/>
            <person name="Ma J."/>
            <person name="Kohara Y."/>
            <person name="Sharp S."/>
            <person name="Simmonds M."/>
            <person name="Spiegler S."/>
            <person name="Tivey A."/>
            <person name="Sugano S."/>
            <person name="White B."/>
            <person name="Walker D."/>
            <person name="Woodward J."/>
            <person name="Winckler T."/>
            <person name="Tanaka Y."/>
            <person name="Shaulsky G."/>
            <person name="Schleicher M."/>
            <person name="Weinstock G."/>
            <person name="Rosenthal A."/>
            <person name="Cox E.C."/>
            <person name="Chisholm R.L."/>
            <person name="Gibbs R."/>
            <person name="Loomis W.F."/>
            <person name="Platzer M."/>
            <person name="Kay R.R."/>
            <person name="Williams J."/>
            <person name="Dear P.H."/>
            <person name="Noegel A.A."/>
            <person name="Barrell B."/>
            <person name="Kuspa A."/>
        </authorList>
    </citation>
    <scope>NUCLEOTIDE SEQUENCE [LARGE SCALE GENOMIC DNA]</scope>
    <source>
        <strain evidence="7 8">AX4</strain>
    </source>
</reference>
<keyword evidence="3 6" id="KW-0812">Transmembrane</keyword>
<accession>Q869U5</accession>
<dbReference type="GeneID" id="8620544"/>
<feature type="transmembrane region" description="Helical" evidence="6">
    <location>
        <begin position="295"/>
        <end position="316"/>
    </location>
</feature>
<feature type="transmembrane region" description="Helical" evidence="6">
    <location>
        <begin position="201"/>
        <end position="221"/>
    </location>
</feature>
<evidence type="ECO:0000256" key="6">
    <source>
        <dbReference type="SAM" id="Phobius"/>
    </source>
</evidence>
<gene>
    <name evidence="7" type="ORF">DDB_G0276429</name>
</gene>
<keyword evidence="4 6" id="KW-1133">Transmembrane helix</keyword>
<evidence type="ECO:0000256" key="2">
    <source>
        <dbReference type="ARBA" id="ARBA00022448"/>
    </source>
</evidence>
<dbReference type="Proteomes" id="UP000002195">
    <property type="component" value="Unassembled WGS sequence"/>
</dbReference>
<dbReference type="PhylomeDB" id="Q869U5"/>
<dbReference type="InParanoid" id="Q869U5"/>
<dbReference type="PaxDb" id="44689-DDB0167073"/>
<keyword evidence="8" id="KW-1185">Reference proteome</keyword>
<feature type="transmembrane region" description="Helical" evidence="6">
    <location>
        <begin position="47"/>
        <end position="72"/>
    </location>
</feature>
<proteinExistence type="predicted"/>
<dbReference type="EMBL" id="AAFI02000015">
    <property type="protein sequence ID" value="EAL69168.1"/>
    <property type="molecule type" value="Genomic_DNA"/>
</dbReference>
<dbReference type="VEuPathDB" id="AmoebaDB:DDB_G0276429"/>
<name>Q869U5_DICDI</name>
<evidence type="ECO:0000256" key="4">
    <source>
        <dbReference type="ARBA" id="ARBA00022989"/>
    </source>
</evidence>
<feature type="transmembrane region" description="Helical" evidence="6">
    <location>
        <begin position="137"/>
        <end position="160"/>
    </location>
</feature>
<keyword evidence="2" id="KW-0813">Transport</keyword>
<dbReference type="HOGENOM" id="CLU_035666_0_0_1"/>
<evidence type="ECO:0000313" key="7">
    <source>
        <dbReference type="EMBL" id="EAL69168.1"/>
    </source>
</evidence>
<dbReference type="RefSeq" id="XP_643138.1">
    <property type="nucleotide sequence ID" value="XM_638046.1"/>
</dbReference>
<evidence type="ECO:0008006" key="9">
    <source>
        <dbReference type="Google" id="ProtNLM"/>
    </source>
</evidence>
<dbReference type="FunCoup" id="Q869U5">
    <property type="interactions" value="5"/>
</dbReference>
<feature type="transmembrane region" description="Helical" evidence="6">
    <location>
        <begin position="323"/>
        <end position="344"/>
    </location>
</feature>
<feature type="transmembrane region" description="Helical" evidence="6">
    <location>
        <begin position="386"/>
        <end position="412"/>
    </location>
</feature>
<dbReference type="GO" id="GO:0016020">
    <property type="term" value="C:membrane"/>
    <property type="evidence" value="ECO:0007669"/>
    <property type="project" value="UniProtKB-SubCell"/>
</dbReference>
<organism evidence="7 8">
    <name type="scientific">Dictyostelium discoideum</name>
    <name type="common">Social amoeba</name>
    <dbReference type="NCBI Taxonomy" id="44689"/>
    <lineage>
        <taxon>Eukaryota</taxon>
        <taxon>Amoebozoa</taxon>
        <taxon>Evosea</taxon>
        <taxon>Eumycetozoa</taxon>
        <taxon>Dictyostelia</taxon>
        <taxon>Dictyosteliales</taxon>
        <taxon>Dictyosteliaceae</taxon>
        <taxon>Dictyostelium</taxon>
    </lineage>
</organism>
<feature type="transmembrane region" description="Helical" evidence="6">
    <location>
        <begin position="350"/>
        <end position="374"/>
    </location>
</feature>
<dbReference type="SUPFAM" id="SSF103473">
    <property type="entry name" value="MFS general substrate transporter"/>
    <property type="match status" value="1"/>
</dbReference>
<dbReference type="dictyBase" id="DDB_G0276429"/>
<protein>
    <recommendedName>
        <fullName evidence="9">Major facilitator superfamily (MFS) profile domain-containing protein</fullName>
    </recommendedName>
</protein>
<feature type="transmembrane region" description="Helical" evidence="6">
    <location>
        <begin position="256"/>
        <end position="275"/>
    </location>
</feature>
<dbReference type="GO" id="GO:0022857">
    <property type="term" value="F:transmembrane transporter activity"/>
    <property type="evidence" value="ECO:0007669"/>
    <property type="project" value="InterPro"/>
</dbReference>
<dbReference type="SMR" id="Q869U5"/>
<dbReference type="InterPro" id="IPR036259">
    <property type="entry name" value="MFS_trans_sf"/>
</dbReference>